<dbReference type="Proteomes" id="UP000184089">
    <property type="component" value="Unassembled WGS sequence"/>
</dbReference>
<proteinExistence type="predicted"/>
<feature type="domain" description="Gfo/Idh/MocA-like oxidoreductase N-terminal" evidence="1">
    <location>
        <begin position="6"/>
        <end position="123"/>
    </location>
</feature>
<dbReference type="Pfam" id="PF01408">
    <property type="entry name" value="GFO_IDH_MocA"/>
    <property type="match status" value="1"/>
</dbReference>
<evidence type="ECO:0000259" key="1">
    <source>
        <dbReference type="Pfam" id="PF01408"/>
    </source>
</evidence>
<accession>A0AAQ1MBT2</accession>
<dbReference type="InterPro" id="IPR036291">
    <property type="entry name" value="NAD(P)-bd_dom_sf"/>
</dbReference>
<evidence type="ECO:0000313" key="4">
    <source>
        <dbReference type="Proteomes" id="UP000184089"/>
    </source>
</evidence>
<dbReference type="AlphaFoldDB" id="A0AAQ1MBT2"/>
<dbReference type="GO" id="GO:0000166">
    <property type="term" value="F:nucleotide binding"/>
    <property type="evidence" value="ECO:0007669"/>
    <property type="project" value="InterPro"/>
</dbReference>
<evidence type="ECO:0000259" key="2">
    <source>
        <dbReference type="Pfam" id="PF22725"/>
    </source>
</evidence>
<reference evidence="4" key="1">
    <citation type="submission" date="2016-11" db="EMBL/GenBank/DDBJ databases">
        <authorList>
            <person name="Jaros S."/>
            <person name="Januszkiewicz K."/>
            <person name="Wedrychowicz H."/>
        </authorList>
    </citation>
    <scope>NUCLEOTIDE SEQUENCE [LARGE SCALE GENOMIC DNA]</scope>
    <source>
        <strain evidence="4">DSM 4029</strain>
    </source>
</reference>
<dbReference type="Gene3D" id="3.30.360.10">
    <property type="entry name" value="Dihydrodipicolinate Reductase, domain 2"/>
    <property type="match status" value="1"/>
</dbReference>
<sequence>MNEREICIVGAGRHARANIYPSILLVGGEVAAVATRNAGRSRQTLERWGFPEGRAYGDYREMLAREGCSRVAVITQGESAPAIVRDCLRAGKSVLVEKPLGFGEEEARQIEAERRGDRQLMVAFMKRYAPVYRRLKDCLSRGELGDPCSVQAAFAVDASAFCRTDRDFFFAVAIHYLDLLRYLMGEVGEVSAVRSGGKGRSYALTLRFASGAVGSLSLENRSAWTRETEWVCVTCEEGFVAARDLCELRLHRSAASPRPWADVSEGDCLWTPGMGPASGTERDLWLRGFAGEVEHFFRCCEAGEEPLTSGRDNILTARLCEQALAALEG</sequence>
<dbReference type="RefSeq" id="WP_044992717.1">
    <property type="nucleotide sequence ID" value="NZ_FQVY01000001.1"/>
</dbReference>
<dbReference type="PANTHER" id="PTHR43708:SF4">
    <property type="entry name" value="OXIDOREDUCTASE YCEM-RELATED"/>
    <property type="match status" value="1"/>
</dbReference>
<evidence type="ECO:0000313" key="3">
    <source>
        <dbReference type="EMBL" id="SHF79962.1"/>
    </source>
</evidence>
<feature type="domain" description="GFO/IDH/MocA-like oxidoreductase" evidence="2">
    <location>
        <begin position="132"/>
        <end position="239"/>
    </location>
</feature>
<comment type="caution">
    <text evidence="3">The sequence shown here is derived from an EMBL/GenBank/DDBJ whole genome shotgun (WGS) entry which is preliminary data.</text>
</comment>
<gene>
    <name evidence="3" type="ORF">SAMN05444424_0722</name>
</gene>
<dbReference type="PANTHER" id="PTHR43708">
    <property type="entry name" value="CONSERVED EXPRESSED OXIDOREDUCTASE (EUROFUNG)"/>
    <property type="match status" value="1"/>
</dbReference>
<dbReference type="InterPro" id="IPR055170">
    <property type="entry name" value="GFO_IDH_MocA-like_dom"/>
</dbReference>
<dbReference type="Pfam" id="PF22725">
    <property type="entry name" value="GFO_IDH_MocA_C3"/>
    <property type="match status" value="1"/>
</dbReference>
<dbReference type="Gene3D" id="3.40.50.720">
    <property type="entry name" value="NAD(P)-binding Rossmann-like Domain"/>
    <property type="match status" value="1"/>
</dbReference>
<dbReference type="InterPro" id="IPR000683">
    <property type="entry name" value="Gfo/Idh/MocA-like_OxRdtase_N"/>
</dbReference>
<name>A0AAQ1MBT2_9FIRM</name>
<dbReference type="SUPFAM" id="SSF51735">
    <property type="entry name" value="NAD(P)-binding Rossmann-fold domains"/>
    <property type="match status" value="1"/>
</dbReference>
<dbReference type="InterPro" id="IPR051317">
    <property type="entry name" value="Gfo/Idh/MocA_oxidoreduct"/>
</dbReference>
<dbReference type="EMBL" id="FQVY01000001">
    <property type="protein sequence ID" value="SHF79962.1"/>
    <property type="molecule type" value="Genomic_DNA"/>
</dbReference>
<protein>
    <submittedName>
        <fullName evidence="3">Predicted dehydrogenase</fullName>
    </submittedName>
</protein>
<organism evidence="3 4">
    <name type="scientific">Bittarella massiliensis</name>
    <name type="common">ex Durand et al. 2017</name>
    <dbReference type="NCBI Taxonomy" id="1720313"/>
    <lineage>
        <taxon>Bacteria</taxon>
        <taxon>Bacillati</taxon>
        <taxon>Bacillota</taxon>
        <taxon>Clostridia</taxon>
        <taxon>Eubacteriales</taxon>
        <taxon>Oscillospiraceae</taxon>
        <taxon>Bittarella (ex Durand et al. 2017)</taxon>
    </lineage>
</organism>
<dbReference type="SUPFAM" id="SSF55347">
    <property type="entry name" value="Glyceraldehyde-3-phosphate dehydrogenase-like, C-terminal domain"/>
    <property type="match status" value="1"/>
</dbReference>